<reference evidence="1" key="1">
    <citation type="submission" date="2014-09" db="EMBL/GenBank/DDBJ databases">
        <authorList>
            <person name="Magalhaes I.L.F."/>
            <person name="Oliveira U."/>
            <person name="Santos F.R."/>
            <person name="Vidigal T.H.D.A."/>
            <person name="Brescovit A.D."/>
            <person name="Santos A.J."/>
        </authorList>
    </citation>
    <scope>NUCLEOTIDE SEQUENCE</scope>
    <source>
        <tissue evidence="1">Shoot tissue taken approximately 20 cm above the soil surface</tissue>
    </source>
</reference>
<dbReference type="AlphaFoldDB" id="A0A0A8YTK1"/>
<accession>A0A0A8YTK1</accession>
<name>A0A0A8YTK1_ARUDO</name>
<protein>
    <submittedName>
        <fullName evidence="1">Uncharacterized protein</fullName>
    </submittedName>
</protein>
<dbReference type="EMBL" id="GBRH01269132">
    <property type="protein sequence ID" value="JAD28763.1"/>
    <property type="molecule type" value="Transcribed_RNA"/>
</dbReference>
<organism evidence="1">
    <name type="scientific">Arundo donax</name>
    <name type="common">Giant reed</name>
    <name type="synonym">Donax arundinaceus</name>
    <dbReference type="NCBI Taxonomy" id="35708"/>
    <lineage>
        <taxon>Eukaryota</taxon>
        <taxon>Viridiplantae</taxon>
        <taxon>Streptophyta</taxon>
        <taxon>Embryophyta</taxon>
        <taxon>Tracheophyta</taxon>
        <taxon>Spermatophyta</taxon>
        <taxon>Magnoliopsida</taxon>
        <taxon>Liliopsida</taxon>
        <taxon>Poales</taxon>
        <taxon>Poaceae</taxon>
        <taxon>PACMAD clade</taxon>
        <taxon>Arundinoideae</taxon>
        <taxon>Arundineae</taxon>
        <taxon>Arundo</taxon>
    </lineage>
</organism>
<sequence length="40" mass="4795">MPIMNSNNMYFDHKYNGVSWNIVTILYLVCYRQPQILINS</sequence>
<proteinExistence type="predicted"/>
<reference evidence="1" key="2">
    <citation type="journal article" date="2015" name="Data Brief">
        <title>Shoot transcriptome of the giant reed, Arundo donax.</title>
        <authorList>
            <person name="Barrero R.A."/>
            <person name="Guerrero F.D."/>
            <person name="Moolhuijzen P."/>
            <person name="Goolsby J.A."/>
            <person name="Tidwell J."/>
            <person name="Bellgard S.E."/>
            <person name="Bellgard M.I."/>
        </authorList>
    </citation>
    <scope>NUCLEOTIDE SEQUENCE</scope>
    <source>
        <tissue evidence="1">Shoot tissue taken approximately 20 cm above the soil surface</tissue>
    </source>
</reference>
<evidence type="ECO:0000313" key="1">
    <source>
        <dbReference type="EMBL" id="JAD28763.1"/>
    </source>
</evidence>